<feature type="region of interest" description="Disordered" evidence="1">
    <location>
        <begin position="1"/>
        <end position="43"/>
    </location>
</feature>
<evidence type="ECO:0000313" key="3">
    <source>
        <dbReference type="Proteomes" id="UP000287033"/>
    </source>
</evidence>
<dbReference type="EMBL" id="BEZZ01003847">
    <property type="protein sequence ID" value="GCC16590.1"/>
    <property type="molecule type" value="Genomic_DNA"/>
</dbReference>
<proteinExistence type="predicted"/>
<reference evidence="2 3" key="1">
    <citation type="journal article" date="2018" name="Nat. Ecol. Evol.">
        <title>Shark genomes provide insights into elasmobranch evolution and the origin of vertebrates.</title>
        <authorList>
            <person name="Hara Y"/>
            <person name="Yamaguchi K"/>
            <person name="Onimaru K"/>
            <person name="Kadota M"/>
            <person name="Koyanagi M"/>
            <person name="Keeley SD"/>
            <person name="Tatsumi K"/>
            <person name="Tanaka K"/>
            <person name="Motone F"/>
            <person name="Kageyama Y"/>
            <person name="Nozu R"/>
            <person name="Adachi N"/>
            <person name="Nishimura O"/>
            <person name="Nakagawa R"/>
            <person name="Tanegashima C"/>
            <person name="Kiyatake I"/>
            <person name="Matsumoto R"/>
            <person name="Murakumo K"/>
            <person name="Nishida K"/>
            <person name="Terakita A"/>
            <person name="Kuratani S"/>
            <person name="Sato K"/>
            <person name="Hyodo S Kuraku.S."/>
        </authorList>
    </citation>
    <scope>NUCLEOTIDE SEQUENCE [LARGE SCALE GENOMIC DNA]</scope>
</reference>
<comment type="caution">
    <text evidence="2">The sequence shown here is derived from an EMBL/GenBank/DDBJ whole genome shotgun (WGS) entry which is preliminary data.</text>
</comment>
<name>A0A401REL8_CHIPU</name>
<gene>
    <name evidence="2" type="ORF">chiPu_0021406</name>
</gene>
<dbReference type="Proteomes" id="UP000287033">
    <property type="component" value="Unassembled WGS sequence"/>
</dbReference>
<protein>
    <submittedName>
        <fullName evidence="2">Uncharacterized protein</fullName>
    </submittedName>
</protein>
<evidence type="ECO:0000256" key="1">
    <source>
        <dbReference type="SAM" id="MobiDB-lite"/>
    </source>
</evidence>
<organism evidence="2 3">
    <name type="scientific">Chiloscyllium punctatum</name>
    <name type="common">Brownbanded bambooshark</name>
    <name type="synonym">Hemiscyllium punctatum</name>
    <dbReference type="NCBI Taxonomy" id="137246"/>
    <lineage>
        <taxon>Eukaryota</taxon>
        <taxon>Metazoa</taxon>
        <taxon>Chordata</taxon>
        <taxon>Craniata</taxon>
        <taxon>Vertebrata</taxon>
        <taxon>Chondrichthyes</taxon>
        <taxon>Elasmobranchii</taxon>
        <taxon>Galeomorphii</taxon>
        <taxon>Galeoidea</taxon>
        <taxon>Orectolobiformes</taxon>
        <taxon>Hemiscylliidae</taxon>
        <taxon>Chiloscyllium</taxon>
    </lineage>
</organism>
<dbReference type="AlphaFoldDB" id="A0A401REL8"/>
<sequence>MATAASRRGRSGGGGDDETTHNMWAGPRDRRRDVSDAGAAGDVPPCGRSGVVFFDYGVGVGGRCDVAEPIGRRRDVSGG</sequence>
<evidence type="ECO:0000313" key="2">
    <source>
        <dbReference type="EMBL" id="GCC16590.1"/>
    </source>
</evidence>
<accession>A0A401REL8</accession>
<keyword evidence="3" id="KW-1185">Reference proteome</keyword>